<evidence type="ECO:0000256" key="1">
    <source>
        <dbReference type="ARBA" id="ARBA00022737"/>
    </source>
</evidence>
<dbReference type="AlphaFoldDB" id="A0A8H5F0U9"/>
<keyword evidence="4" id="KW-1185">Reference proteome</keyword>
<dbReference type="PANTHER" id="PTHR10039">
    <property type="entry name" value="AMELOGENIN"/>
    <property type="match status" value="1"/>
</dbReference>
<evidence type="ECO:0000313" key="3">
    <source>
        <dbReference type="EMBL" id="KAF5319392.1"/>
    </source>
</evidence>
<dbReference type="Proteomes" id="UP000567179">
    <property type="component" value="Unassembled WGS sequence"/>
</dbReference>
<dbReference type="SUPFAM" id="SSF52540">
    <property type="entry name" value="P-loop containing nucleoside triphosphate hydrolases"/>
    <property type="match status" value="1"/>
</dbReference>
<proteinExistence type="predicted"/>
<evidence type="ECO:0000313" key="4">
    <source>
        <dbReference type="Proteomes" id="UP000567179"/>
    </source>
</evidence>
<dbReference type="EMBL" id="JAACJJ010000029">
    <property type="protein sequence ID" value="KAF5319392.1"/>
    <property type="molecule type" value="Genomic_DNA"/>
</dbReference>
<name>A0A8H5F0U9_9AGAR</name>
<dbReference type="OrthoDB" id="4760524at2759"/>
<dbReference type="Pfam" id="PF24883">
    <property type="entry name" value="NPHP3_N"/>
    <property type="match status" value="1"/>
</dbReference>
<dbReference type="InterPro" id="IPR007111">
    <property type="entry name" value="NACHT_NTPase"/>
</dbReference>
<dbReference type="InterPro" id="IPR056884">
    <property type="entry name" value="NPHP3-like_N"/>
</dbReference>
<dbReference type="InterPro" id="IPR027417">
    <property type="entry name" value="P-loop_NTPase"/>
</dbReference>
<protein>
    <recommendedName>
        <fullName evidence="2">NACHT domain-containing protein</fullName>
    </recommendedName>
</protein>
<organism evidence="3 4">
    <name type="scientific">Psilocybe cf. subviscida</name>
    <dbReference type="NCBI Taxonomy" id="2480587"/>
    <lineage>
        <taxon>Eukaryota</taxon>
        <taxon>Fungi</taxon>
        <taxon>Dikarya</taxon>
        <taxon>Basidiomycota</taxon>
        <taxon>Agaricomycotina</taxon>
        <taxon>Agaricomycetes</taxon>
        <taxon>Agaricomycetidae</taxon>
        <taxon>Agaricales</taxon>
        <taxon>Agaricineae</taxon>
        <taxon>Strophariaceae</taxon>
        <taxon>Psilocybe</taxon>
    </lineage>
</organism>
<dbReference type="PROSITE" id="PS50837">
    <property type="entry name" value="NACHT"/>
    <property type="match status" value="1"/>
</dbReference>
<feature type="domain" description="NACHT" evidence="2">
    <location>
        <begin position="77"/>
        <end position="193"/>
    </location>
</feature>
<comment type="caution">
    <text evidence="3">The sequence shown here is derived from an EMBL/GenBank/DDBJ whole genome shotgun (WGS) entry which is preliminary data.</text>
</comment>
<gene>
    <name evidence="3" type="ORF">D9619_008867</name>
</gene>
<reference evidence="3 4" key="1">
    <citation type="journal article" date="2020" name="ISME J.">
        <title>Uncovering the hidden diversity of litter-decomposition mechanisms in mushroom-forming fungi.</title>
        <authorList>
            <person name="Floudas D."/>
            <person name="Bentzer J."/>
            <person name="Ahren D."/>
            <person name="Johansson T."/>
            <person name="Persson P."/>
            <person name="Tunlid A."/>
        </authorList>
    </citation>
    <scope>NUCLEOTIDE SEQUENCE [LARGE SCALE GENOMIC DNA]</scope>
    <source>
        <strain evidence="3 4">CBS 101986</strain>
    </source>
</reference>
<dbReference type="PANTHER" id="PTHR10039:SF14">
    <property type="entry name" value="NACHT DOMAIN-CONTAINING PROTEIN"/>
    <property type="match status" value="1"/>
</dbReference>
<accession>A0A8H5F0U9</accession>
<sequence length="566" mass="63684">MFEGAQNILINGTSSFFNVYAGSSTEGTERLLDKVAPNAILNAGGRADEVRCYPGTREEVIGKMEKWMDGEGSRRTRMMWLSGPAGAGKSAIFQTVAERCRQRGLHAANFFFFRGDTTRNHAQPLVATLVYQLFDLYPALREIIAECLTTTPLILSASIDEQFKQLVSSSFQRIRQSSSITQSIILIIDGLDECDDKRKQEQVLVVLHALIKEEKSPFIVLVASRAEPHLVMSFNKLGASVTPIFRDEEYRPQDDIRHFVVSKFGMIKGTHHLAHALSEDWPAEEDIDAITDKSSGQFIYAATVMRFIQFSSSSPAHSLLIIRGMRPPPANHSPFAQLDALYSYIFSMANDIRAVILCLGAHFIIQSELSDKITMGKMMLTALLRDMAMIEIESSFADLVAIVKVAGVQPIQLVFYHASLSDYLKDQSRSGIYYVDEGEIAAQLSTIGLSNLSDPDSLNFPLWALGYVKIATTELSKSLLAASELRFNEGYGGMLHWNRLILTFERLYLESEPEFFKLLLRRWIRFTYMNNIDIRWDLGGLSPSATRYYKRYRAIERIQCAVGLNN</sequence>
<keyword evidence="1" id="KW-0677">Repeat</keyword>
<dbReference type="Gene3D" id="3.40.50.300">
    <property type="entry name" value="P-loop containing nucleotide triphosphate hydrolases"/>
    <property type="match status" value="1"/>
</dbReference>
<evidence type="ECO:0000259" key="2">
    <source>
        <dbReference type="PROSITE" id="PS50837"/>
    </source>
</evidence>